<dbReference type="GO" id="GO:0006412">
    <property type="term" value="P:translation"/>
    <property type="evidence" value="ECO:0007669"/>
    <property type="project" value="InterPro"/>
</dbReference>
<keyword evidence="2" id="KW-0689">Ribosomal protein</keyword>
<gene>
    <name evidence="4" type="ORF">Glove_327g9</name>
</gene>
<name>A0A397HRV1_9GLOM</name>
<protein>
    <recommendedName>
        <fullName evidence="6">30S ribosomal protein S17</fullName>
    </recommendedName>
</protein>
<reference evidence="4 5" key="1">
    <citation type="submission" date="2018-08" db="EMBL/GenBank/DDBJ databases">
        <title>Genome and evolution of the arbuscular mycorrhizal fungus Diversispora epigaea (formerly Glomus versiforme) and its bacterial endosymbionts.</title>
        <authorList>
            <person name="Sun X."/>
            <person name="Fei Z."/>
            <person name="Harrison M."/>
        </authorList>
    </citation>
    <scope>NUCLEOTIDE SEQUENCE [LARGE SCALE GENOMIC DNA]</scope>
    <source>
        <strain evidence="4 5">IT104</strain>
    </source>
</reference>
<comment type="caution">
    <text evidence="4">The sequence shown here is derived from an EMBL/GenBank/DDBJ whole genome shotgun (WGS) entry which is preliminary data.</text>
</comment>
<evidence type="ECO:0000256" key="3">
    <source>
        <dbReference type="ARBA" id="ARBA00023274"/>
    </source>
</evidence>
<organism evidence="4 5">
    <name type="scientific">Diversispora epigaea</name>
    <dbReference type="NCBI Taxonomy" id="1348612"/>
    <lineage>
        <taxon>Eukaryota</taxon>
        <taxon>Fungi</taxon>
        <taxon>Fungi incertae sedis</taxon>
        <taxon>Mucoromycota</taxon>
        <taxon>Glomeromycotina</taxon>
        <taxon>Glomeromycetes</taxon>
        <taxon>Diversisporales</taxon>
        <taxon>Diversisporaceae</taxon>
        <taxon>Diversispora</taxon>
    </lineage>
</organism>
<dbReference type="PANTHER" id="PTHR10744">
    <property type="entry name" value="40S RIBOSOMAL PROTEIN S11 FAMILY MEMBER"/>
    <property type="match status" value="1"/>
</dbReference>
<proteinExistence type="inferred from homology"/>
<evidence type="ECO:0000256" key="1">
    <source>
        <dbReference type="ARBA" id="ARBA00010254"/>
    </source>
</evidence>
<dbReference type="Gene3D" id="2.40.50.140">
    <property type="entry name" value="Nucleic acid-binding proteins"/>
    <property type="match status" value="1"/>
</dbReference>
<evidence type="ECO:0000313" key="4">
    <source>
        <dbReference type="EMBL" id="RHZ63873.1"/>
    </source>
</evidence>
<dbReference type="SUPFAM" id="SSF50249">
    <property type="entry name" value="Nucleic acid-binding proteins"/>
    <property type="match status" value="1"/>
</dbReference>
<dbReference type="InterPro" id="IPR000266">
    <property type="entry name" value="Ribosomal_uS17"/>
</dbReference>
<dbReference type="OrthoDB" id="274752at2759"/>
<dbReference type="CDD" id="cd00364">
    <property type="entry name" value="Ribosomal_uS17"/>
    <property type="match status" value="1"/>
</dbReference>
<dbReference type="NCBIfam" id="NF004123">
    <property type="entry name" value="PRK05610.1"/>
    <property type="match status" value="1"/>
</dbReference>
<dbReference type="STRING" id="1348612.A0A397HRV1"/>
<keyword evidence="3" id="KW-0687">Ribonucleoprotein</keyword>
<dbReference type="EMBL" id="PQFF01000299">
    <property type="protein sequence ID" value="RHZ63873.1"/>
    <property type="molecule type" value="Genomic_DNA"/>
</dbReference>
<dbReference type="Proteomes" id="UP000266861">
    <property type="component" value="Unassembled WGS sequence"/>
</dbReference>
<dbReference type="AlphaFoldDB" id="A0A397HRV1"/>
<evidence type="ECO:0008006" key="6">
    <source>
        <dbReference type="Google" id="ProtNLM"/>
    </source>
</evidence>
<keyword evidence="5" id="KW-1185">Reference proteome</keyword>
<comment type="similarity">
    <text evidence="1">Belongs to the universal ribosomal protein uS17 family.</text>
</comment>
<dbReference type="GO" id="GO:0005840">
    <property type="term" value="C:ribosome"/>
    <property type="evidence" value="ECO:0007669"/>
    <property type="project" value="UniProtKB-KW"/>
</dbReference>
<evidence type="ECO:0000313" key="5">
    <source>
        <dbReference type="Proteomes" id="UP000266861"/>
    </source>
</evidence>
<dbReference type="GO" id="GO:1990904">
    <property type="term" value="C:ribonucleoprotein complex"/>
    <property type="evidence" value="ECO:0007669"/>
    <property type="project" value="UniProtKB-KW"/>
</dbReference>
<evidence type="ECO:0000256" key="2">
    <source>
        <dbReference type="ARBA" id="ARBA00022980"/>
    </source>
</evidence>
<sequence>MLQNLIGIVIKTATAKTVKVRVARQFEHPKVHKIVTMHDNYLVHDENSRCSLGDVVRIQACRRMSKRKNFAVAEIIRPAKTWIDPETKEIKR</sequence>
<dbReference type="PANTHER" id="PTHR10744:SF1">
    <property type="entry name" value="SMALL RIBOSOMAL SUBUNIT PROTEIN US17M"/>
    <property type="match status" value="1"/>
</dbReference>
<dbReference type="Pfam" id="PF00366">
    <property type="entry name" value="Ribosomal_S17"/>
    <property type="match status" value="1"/>
</dbReference>
<dbReference type="InterPro" id="IPR012340">
    <property type="entry name" value="NA-bd_OB-fold"/>
</dbReference>
<dbReference type="GO" id="GO:0003735">
    <property type="term" value="F:structural constituent of ribosome"/>
    <property type="evidence" value="ECO:0007669"/>
    <property type="project" value="InterPro"/>
</dbReference>
<dbReference type="GO" id="GO:0005739">
    <property type="term" value="C:mitochondrion"/>
    <property type="evidence" value="ECO:0007669"/>
    <property type="project" value="TreeGrafter"/>
</dbReference>
<accession>A0A397HRV1</accession>